<evidence type="ECO:0000313" key="1">
    <source>
        <dbReference type="EMBL" id="GJS65269.1"/>
    </source>
</evidence>
<reference evidence="1" key="1">
    <citation type="journal article" date="2022" name="Int. J. Mol. Sci.">
        <title>Draft Genome of Tanacetum Coccineum: Genomic Comparison of Closely Related Tanacetum-Family Plants.</title>
        <authorList>
            <person name="Yamashiro T."/>
            <person name="Shiraishi A."/>
            <person name="Nakayama K."/>
            <person name="Satake H."/>
        </authorList>
    </citation>
    <scope>NUCLEOTIDE SEQUENCE</scope>
</reference>
<dbReference type="EMBL" id="BQNB010009565">
    <property type="protein sequence ID" value="GJS65269.1"/>
    <property type="molecule type" value="Genomic_DNA"/>
</dbReference>
<reference evidence="1" key="2">
    <citation type="submission" date="2022-01" db="EMBL/GenBank/DDBJ databases">
        <authorList>
            <person name="Yamashiro T."/>
            <person name="Shiraishi A."/>
            <person name="Satake H."/>
            <person name="Nakayama K."/>
        </authorList>
    </citation>
    <scope>NUCLEOTIDE SEQUENCE</scope>
</reference>
<sequence length="109" mass="13043">MDRMLRTDLKRMFKPDPEDEVWKYQLGSYTLMWKLYETCGVHQLFSRTGMIVYMLVEKEYPLSQGMLKLMLSEKLIVDHECEMAFELIRFIQELKVSTARGRLVLLEET</sequence>
<organism evidence="1 2">
    <name type="scientific">Tanacetum coccineum</name>
    <dbReference type="NCBI Taxonomy" id="301880"/>
    <lineage>
        <taxon>Eukaryota</taxon>
        <taxon>Viridiplantae</taxon>
        <taxon>Streptophyta</taxon>
        <taxon>Embryophyta</taxon>
        <taxon>Tracheophyta</taxon>
        <taxon>Spermatophyta</taxon>
        <taxon>Magnoliopsida</taxon>
        <taxon>eudicotyledons</taxon>
        <taxon>Gunneridae</taxon>
        <taxon>Pentapetalae</taxon>
        <taxon>asterids</taxon>
        <taxon>campanulids</taxon>
        <taxon>Asterales</taxon>
        <taxon>Asteraceae</taxon>
        <taxon>Asteroideae</taxon>
        <taxon>Anthemideae</taxon>
        <taxon>Anthemidinae</taxon>
        <taxon>Tanacetum</taxon>
    </lineage>
</organism>
<accession>A0ABQ4XIY1</accession>
<gene>
    <name evidence="1" type="ORF">Tco_0679833</name>
</gene>
<proteinExistence type="predicted"/>
<evidence type="ECO:0000313" key="2">
    <source>
        <dbReference type="Proteomes" id="UP001151760"/>
    </source>
</evidence>
<dbReference type="Proteomes" id="UP001151760">
    <property type="component" value="Unassembled WGS sequence"/>
</dbReference>
<comment type="caution">
    <text evidence="1">The sequence shown here is derived from an EMBL/GenBank/DDBJ whole genome shotgun (WGS) entry which is preliminary data.</text>
</comment>
<name>A0ABQ4XIY1_9ASTR</name>
<keyword evidence="2" id="KW-1185">Reference proteome</keyword>
<protein>
    <submittedName>
        <fullName evidence="1">Uncharacterized protein</fullName>
    </submittedName>
</protein>